<evidence type="ECO:0000256" key="3">
    <source>
        <dbReference type="RuleBase" id="RU361155"/>
    </source>
</evidence>
<evidence type="ECO:0000256" key="1">
    <source>
        <dbReference type="ARBA" id="ARBA00005771"/>
    </source>
</evidence>
<dbReference type="InterPro" id="IPR027417">
    <property type="entry name" value="P-loop_NTPase"/>
</dbReference>
<sequence>MASSLAPHQTFSPSPKENREEEDYEKTYHNYNQMLQTLPRAKGWRAQHVVKYQSHWLSPNTALKGALLLQNHFNPKPKDTFLAAFMKSGTTWLRSLLFATVNRSRYDFSSHPLLTTGPHAVFPFLDGYIYDKHPVADLDSLPSPRFFATHFSHDLFPESVKGSSGSKFVYIWRDPKDVLVSKWHFMNRLRPKDLPVLTFDEAFELFCDGVSEYGPFWDHVLGYWNASVEAPDKILILKYEEVKREPGVHVKRLAEFMGVPFSVEEEEGGVVGEIVELCSFDKLRNLEVNKTGVSRLNEEVVVQNRDFFRKGEVGDGKNYLTAEMIERLDRITERNIFMNNNSFRRSELKMYEMMDGGSSGTSGGCGKFLDTFLAAFMKSGTTWLRSLLFATFYRSRYDDFSSHPLLTTGPHGVVFPFLDIYIFDKHPIADLDSLPSPPLSSIIRHSFPLGIVSGIYLRTYRCLRLTRRLSCSATGVVSEYGPFWDHLLGYWNPSVEAPDKILILKYEEVKREPGVHVKRLAEFMGVPFSAEEEEGGVVGEIVELCSFDKLRNLEVNKTGRGVSVQRGGCCPESRFLPER</sequence>
<feature type="domain" description="Sulfotransferase" evidence="5">
    <location>
        <begin position="77"/>
        <end position="335"/>
    </location>
</feature>
<evidence type="ECO:0000259" key="5">
    <source>
        <dbReference type="Pfam" id="PF00685"/>
    </source>
</evidence>
<dbReference type="GO" id="GO:0008146">
    <property type="term" value="F:sulfotransferase activity"/>
    <property type="evidence" value="ECO:0007669"/>
    <property type="project" value="InterPro"/>
</dbReference>
<comment type="caution">
    <text evidence="6">The sequence shown here is derived from an EMBL/GenBank/DDBJ whole genome shotgun (WGS) entry which is preliminary data.</text>
</comment>
<dbReference type="Proteomes" id="UP000428333">
    <property type="component" value="Linkage Group LG08"/>
</dbReference>
<organism evidence="6 7">
    <name type="scientific">Rhododendron williamsianum</name>
    <dbReference type="NCBI Taxonomy" id="262921"/>
    <lineage>
        <taxon>Eukaryota</taxon>
        <taxon>Viridiplantae</taxon>
        <taxon>Streptophyta</taxon>
        <taxon>Embryophyta</taxon>
        <taxon>Tracheophyta</taxon>
        <taxon>Spermatophyta</taxon>
        <taxon>Magnoliopsida</taxon>
        <taxon>eudicotyledons</taxon>
        <taxon>Gunneridae</taxon>
        <taxon>Pentapetalae</taxon>
        <taxon>asterids</taxon>
        <taxon>Ericales</taxon>
        <taxon>Ericaceae</taxon>
        <taxon>Ericoideae</taxon>
        <taxon>Rhodoreae</taxon>
        <taxon>Rhododendron</taxon>
    </lineage>
</organism>
<dbReference type="AlphaFoldDB" id="A0A6A4L2D8"/>
<protein>
    <recommendedName>
        <fullName evidence="3">Sulfotransferase</fullName>
        <ecNumber evidence="3">2.8.2.-</ecNumber>
    </recommendedName>
</protein>
<dbReference type="OrthoDB" id="205623at2759"/>
<feature type="region of interest" description="Disordered" evidence="4">
    <location>
        <begin position="1"/>
        <end position="23"/>
    </location>
</feature>
<name>A0A6A4L2D8_9ERIC</name>
<accession>A0A6A4L2D8</accession>
<dbReference type="InterPro" id="IPR000863">
    <property type="entry name" value="Sulfotransferase_dom"/>
</dbReference>
<keyword evidence="7" id="KW-1185">Reference proteome</keyword>
<evidence type="ECO:0000313" key="7">
    <source>
        <dbReference type="Proteomes" id="UP000428333"/>
    </source>
</evidence>
<dbReference type="EMBL" id="QEFC01002158">
    <property type="protein sequence ID" value="KAE9453833.1"/>
    <property type="molecule type" value="Genomic_DNA"/>
</dbReference>
<feature type="compositionally biased region" description="Polar residues" evidence="4">
    <location>
        <begin position="1"/>
        <end position="15"/>
    </location>
</feature>
<feature type="non-terminal residue" evidence="6">
    <location>
        <position position="1"/>
    </location>
</feature>
<feature type="domain" description="Sulfotransferase" evidence="5">
    <location>
        <begin position="370"/>
        <end position="440"/>
    </location>
</feature>
<evidence type="ECO:0000256" key="4">
    <source>
        <dbReference type="SAM" id="MobiDB-lite"/>
    </source>
</evidence>
<evidence type="ECO:0000256" key="2">
    <source>
        <dbReference type="ARBA" id="ARBA00022679"/>
    </source>
</evidence>
<comment type="similarity">
    <text evidence="1 3">Belongs to the sulfotransferase 1 family.</text>
</comment>
<dbReference type="EC" id="2.8.2.-" evidence="3"/>
<evidence type="ECO:0000313" key="6">
    <source>
        <dbReference type="EMBL" id="KAE9453833.1"/>
    </source>
</evidence>
<gene>
    <name evidence="6" type="ORF">C3L33_14216</name>
</gene>
<dbReference type="Pfam" id="PF00685">
    <property type="entry name" value="Sulfotransfer_1"/>
    <property type="match status" value="3"/>
</dbReference>
<keyword evidence="2 3" id="KW-0808">Transferase</keyword>
<dbReference type="SUPFAM" id="SSF52540">
    <property type="entry name" value="P-loop containing nucleoside triphosphate hydrolases"/>
    <property type="match status" value="2"/>
</dbReference>
<reference evidence="6 7" key="1">
    <citation type="journal article" date="2019" name="Genome Biol. Evol.">
        <title>The Rhododendron genome and chromosomal organization provide insight into shared whole-genome duplications across the heath family (Ericaceae).</title>
        <authorList>
            <person name="Soza V.L."/>
            <person name="Lindsley D."/>
            <person name="Waalkes A."/>
            <person name="Ramage E."/>
            <person name="Patwardhan R.P."/>
            <person name="Burton J.N."/>
            <person name="Adey A."/>
            <person name="Kumar A."/>
            <person name="Qiu R."/>
            <person name="Shendure J."/>
            <person name="Hall B."/>
        </authorList>
    </citation>
    <scope>NUCLEOTIDE SEQUENCE [LARGE SCALE GENOMIC DNA]</scope>
    <source>
        <strain evidence="6">RSF 1966-606</strain>
    </source>
</reference>
<proteinExistence type="inferred from homology"/>
<feature type="domain" description="Sulfotransferase" evidence="5">
    <location>
        <begin position="479"/>
        <end position="558"/>
    </location>
</feature>
<dbReference type="Gene3D" id="3.40.50.300">
    <property type="entry name" value="P-loop containing nucleotide triphosphate hydrolases"/>
    <property type="match status" value="3"/>
</dbReference>
<dbReference type="PANTHER" id="PTHR11783">
    <property type="entry name" value="SULFOTRANSFERASE SULT"/>
    <property type="match status" value="1"/>
</dbReference>